<dbReference type="InterPro" id="IPR021251">
    <property type="entry name" value="DUF2793"/>
</dbReference>
<gene>
    <name evidence="1" type="ORF">AM2010_2067</name>
</gene>
<dbReference type="AlphaFoldDB" id="A0A0G3XC13"/>
<accession>A0A0G3XC13</accession>
<dbReference type="PATRIC" id="fig|543877.4.peg.2101"/>
<organism evidence="1 2">
    <name type="scientific">Pelagerythrobacter marensis</name>
    <dbReference type="NCBI Taxonomy" id="543877"/>
    <lineage>
        <taxon>Bacteria</taxon>
        <taxon>Pseudomonadati</taxon>
        <taxon>Pseudomonadota</taxon>
        <taxon>Alphaproteobacteria</taxon>
        <taxon>Sphingomonadales</taxon>
        <taxon>Erythrobacteraceae</taxon>
        <taxon>Pelagerythrobacter</taxon>
    </lineage>
</organism>
<protein>
    <recommendedName>
        <fullName evidence="3">DUF2793 domain-containing protein</fullName>
    </recommendedName>
</protein>
<dbReference type="RefSeq" id="WP_047807008.1">
    <property type="nucleotide sequence ID" value="NZ_CP011805.1"/>
</dbReference>
<dbReference type="OrthoDB" id="564699at2"/>
<dbReference type="KEGG" id="amx:AM2010_2067"/>
<dbReference type="Pfam" id="PF10983">
    <property type="entry name" value="DUF2793"/>
    <property type="match status" value="1"/>
</dbReference>
<dbReference type="EMBL" id="CP011805">
    <property type="protein sequence ID" value="AKM08129.1"/>
    <property type="molecule type" value="Genomic_DNA"/>
</dbReference>
<dbReference type="STRING" id="543877.AM2010_2067"/>
<dbReference type="Proteomes" id="UP000037643">
    <property type="component" value="Chromosome"/>
</dbReference>
<reference evidence="1 2" key="1">
    <citation type="submission" date="2015-06" db="EMBL/GenBank/DDBJ databases">
        <authorList>
            <person name="Kim K.M."/>
        </authorList>
    </citation>
    <scope>NUCLEOTIDE SEQUENCE [LARGE SCALE GENOMIC DNA]</scope>
    <source>
        <strain evidence="1 2">KCTC 22370</strain>
    </source>
</reference>
<sequence length="153" mass="16032">MTQPAAFASTTARFALPHLFPAQAQKEFVVNESLARIDALLHCTVEGTANEPPVDPAEGASWIVSDTPAGAWTGQAGAIAAYQAGTWLFLAPNRGMRIFDKSKSAFAHFDGGWHYALPPALPAGGNSIDEEARTAIGNLIETLRVAGILSATG</sequence>
<proteinExistence type="predicted"/>
<name>A0A0G3XC13_9SPHN</name>
<evidence type="ECO:0000313" key="1">
    <source>
        <dbReference type="EMBL" id="AKM08129.1"/>
    </source>
</evidence>
<evidence type="ECO:0008006" key="3">
    <source>
        <dbReference type="Google" id="ProtNLM"/>
    </source>
</evidence>
<keyword evidence="2" id="KW-1185">Reference proteome</keyword>
<evidence type="ECO:0000313" key="2">
    <source>
        <dbReference type="Proteomes" id="UP000037643"/>
    </source>
</evidence>